<evidence type="ECO:0000259" key="13">
    <source>
        <dbReference type="PROSITE" id="PS51485"/>
    </source>
</evidence>
<reference evidence="14 15" key="1">
    <citation type="submission" date="2021-07" db="EMBL/GenBank/DDBJ databases">
        <title>The Aristolochia fimbriata genome: insights into angiosperm evolution, floral development and chemical biosynthesis.</title>
        <authorList>
            <person name="Jiao Y."/>
        </authorList>
    </citation>
    <scope>NUCLEOTIDE SEQUENCE [LARGE SCALE GENOMIC DNA]</scope>
    <source>
        <strain evidence="14">IBCAS-2021</strain>
        <tissue evidence="14">Leaf</tissue>
    </source>
</reference>
<organism evidence="14 15">
    <name type="scientific">Aristolochia fimbriata</name>
    <name type="common">White veined hardy Dutchman's pipe vine</name>
    <dbReference type="NCBI Taxonomy" id="158543"/>
    <lineage>
        <taxon>Eukaryota</taxon>
        <taxon>Viridiplantae</taxon>
        <taxon>Streptophyta</taxon>
        <taxon>Embryophyta</taxon>
        <taxon>Tracheophyta</taxon>
        <taxon>Spermatophyta</taxon>
        <taxon>Magnoliopsida</taxon>
        <taxon>Magnoliidae</taxon>
        <taxon>Piperales</taxon>
        <taxon>Aristolochiaceae</taxon>
        <taxon>Aristolochia</taxon>
    </lineage>
</organism>
<evidence type="ECO:0000256" key="1">
    <source>
        <dbReference type="ARBA" id="ARBA00004479"/>
    </source>
</evidence>
<dbReference type="InterPro" id="IPR003245">
    <property type="entry name" value="Phytocyanin_dom"/>
</dbReference>
<dbReference type="PROSITE" id="PS51485">
    <property type="entry name" value="PHYTOCYANIN"/>
    <property type="match status" value="1"/>
</dbReference>
<feature type="signal peptide" evidence="12">
    <location>
        <begin position="1"/>
        <end position="23"/>
    </location>
</feature>
<keyword evidence="11" id="KW-0325">Glycoprotein</keyword>
<feature type="domain" description="Phytocyanin" evidence="13">
    <location>
        <begin position="24"/>
        <end position="122"/>
    </location>
</feature>
<evidence type="ECO:0000313" key="14">
    <source>
        <dbReference type="EMBL" id="KAG9452091.1"/>
    </source>
</evidence>
<comment type="subcellular location">
    <subcellularLocation>
        <location evidence="1">Membrane</location>
        <topology evidence="1">Single-pass type I membrane protein</topology>
    </subcellularLocation>
</comment>
<keyword evidence="10" id="KW-1015">Disulfide bond</keyword>
<keyword evidence="7" id="KW-1133">Transmembrane helix</keyword>
<dbReference type="Proteomes" id="UP000825729">
    <property type="component" value="Unassembled WGS sequence"/>
</dbReference>
<proteinExistence type="predicted"/>
<keyword evidence="3" id="KW-0812">Transmembrane</keyword>
<sequence>MASVKMFLVLLVVLAVCPALSVAAEFMVGDDAGWNVNFNQSWAVGKDFRVGDTLVFMYNKTKHNVYKVDKAGFANCTVPSNGVMDTGNDRITLASPGKKWYICGVGEHCAKLGMKLVIDVKPVEGAAPASPPATPGGPGASNSANGIANSRFAGVAAVVALGFVMIMA</sequence>
<dbReference type="PANTHER" id="PTHR33021">
    <property type="entry name" value="BLUE COPPER PROTEIN"/>
    <property type="match status" value="1"/>
</dbReference>
<dbReference type="GO" id="GO:0005886">
    <property type="term" value="C:plasma membrane"/>
    <property type="evidence" value="ECO:0007669"/>
    <property type="project" value="TreeGrafter"/>
</dbReference>
<dbReference type="GO" id="GO:0009610">
    <property type="term" value="P:response to symbiotic fungus"/>
    <property type="evidence" value="ECO:0007669"/>
    <property type="project" value="UniProtKB-ARBA"/>
</dbReference>
<dbReference type="Gene3D" id="2.60.40.420">
    <property type="entry name" value="Cupredoxins - blue copper proteins"/>
    <property type="match status" value="1"/>
</dbReference>
<feature type="chain" id="PRO_5043619486" description="Phytocyanin domain-containing protein" evidence="12">
    <location>
        <begin position="24"/>
        <end position="168"/>
    </location>
</feature>
<keyword evidence="4" id="KW-0479">Metal-binding</keyword>
<evidence type="ECO:0000256" key="10">
    <source>
        <dbReference type="ARBA" id="ARBA00023157"/>
    </source>
</evidence>
<keyword evidence="9" id="KW-0472">Membrane</keyword>
<keyword evidence="8" id="KW-0186">Copper</keyword>
<name>A0AAV7EUD5_ARIFI</name>
<dbReference type="GO" id="GO:0046872">
    <property type="term" value="F:metal ion binding"/>
    <property type="evidence" value="ECO:0007669"/>
    <property type="project" value="UniProtKB-KW"/>
</dbReference>
<comment type="caution">
    <text evidence="14">The sequence shown here is derived from an EMBL/GenBank/DDBJ whole genome shotgun (WGS) entry which is preliminary data.</text>
</comment>
<evidence type="ECO:0000256" key="3">
    <source>
        <dbReference type="ARBA" id="ARBA00022692"/>
    </source>
</evidence>
<evidence type="ECO:0000256" key="2">
    <source>
        <dbReference type="ARBA" id="ARBA00022448"/>
    </source>
</evidence>
<evidence type="ECO:0000256" key="9">
    <source>
        <dbReference type="ARBA" id="ARBA00023136"/>
    </source>
</evidence>
<evidence type="ECO:0000256" key="8">
    <source>
        <dbReference type="ARBA" id="ARBA00023008"/>
    </source>
</evidence>
<dbReference type="PANTHER" id="PTHR33021:SF408">
    <property type="entry name" value="PHYTOCYANIN DOMAIN-CONTAINING PROTEIN"/>
    <property type="match status" value="1"/>
</dbReference>
<dbReference type="AlphaFoldDB" id="A0AAV7EUD5"/>
<accession>A0AAV7EUD5</accession>
<keyword evidence="15" id="KW-1185">Reference proteome</keyword>
<dbReference type="CDD" id="cd04216">
    <property type="entry name" value="Phytocyanin"/>
    <property type="match status" value="1"/>
</dbReference>
<evidence type="ECO:0000256" key="12">
    <source>
        <dbReference type="SAM" id="SignalP"/>
    </source>
</evidence>
<evidence type="ECO:0000256" key="7">
    <source>
        <dbReference type="ARBA" id="ARBA00022989"/>
    </source>
</evidence>
<gene>
    <name evidence="14" type="ORF">H6P81_004995</name>
</gene>
<keyword evidence="2" id="KW-0813">Transport</keyword>
<dbReference type="InterPro" id="IPR008972">
    <property type="entry name" value="Cupredoxin"/>
</dbReference>
<dbReference type="SUPFAM" id="SSF49503">
    <property type="entry name" value="Cupredoxins"/>
    <property type="match status" value="1"/>
</dbReference>
<evidence type="ECO:0000313" key="15">
    <source>
        <dbReference type="Proteomes" id="UP000825729"/>
    </source>
</evidence>
<dbReference type="InterPro" id="IPR039391">
    <property type="entry name" value="Phytocyanin-like"/>
</dbReference>
<evidence type="ECO:0000256" key="11">
    <source>
        <dbReference type="ARBA" id="ARBA00023180"/>
    </source>
</evidence>
<dbReference type="GO" id="GO:0009055">
    <property type="term" value="F:electron transfer activity"/>
    <property type="evidence" value="ECO:0007669"/>
    <property type="project" value="InterPro"/>
</dbReference>
<keyword evidence="5 12" id="KW-0732">Signal</keyword>
<evidence type="ECO:0000256" key="6">
    <source>
        <dbReference type="ARBA" id="ARBA00022982"/>
    </source>
</evidence>
<evidence type="ECO:0000256" key="4">
    <source>
        <dbReference type="ARBA" id="ARBA00022723"/>
    </source>
</evidence>
<dbReference type="EMBL" id="JAINDJ010000003">
    <property type="protein sequence ID" value="KAG9452091.1"/>
    <property type="molecule type" value="Genomic_DNA"/>
</dbReference>
<protein>
    <recommendedName>
        <fullName evidence="13">Phytocyanin domain-containing protein</fullName>
    </recommendedName>
</protein>
<keyword evidence="6" id="KW-0249">Electron transport</keyword>
<evidence type="ECO:0000256" key="5">
    <source>
        <dbReference type="ARBA" id="ARBA00022729"/>
    </source>
</evidence>
<dbReference type="Pfam" id="PF02298">
    <property type="entry name" value="Cu_bind_like"/>
    <property type="match status" value="1"/>
</dbReference>
<dbReference type="FunFam" id="2.60.40.420:FF:000067">
    <property type="entry name" value="Cupredoxin superfamily protein"/>
    <property type="match status" value="1"/>
</dbReference>